<dbReference type="EMBL" id="DXBF01000032">
    <property type="protein sequence ID" value="HIZ61873.1"/>
    <property type="molecule type" value="Genomic_DNA"/>
</dbReference>
<sequence>MKARWMPVLGGALTALAVWGLFTLSAALPAGGYGLRFAEPLAAAQAQALEQAAAQQGVDLALWREEDARLTTPLGRSAGVRLVYTTGSPALCFPVEYVRGTAPGAAQADGCAVSTALADALFGSRDVTGLTLDLPGGARTITGVLQGEAPLALCPAGSGAGWTGAELGRVPSGDPRGAARQLLQSAGLGQGAQYLPYGTLKGILAALGWLPVAAAALLLAVRLWQSLPLRRGGRALAGFALALALALALPALLGALPRWLIPGRWADAAFWHGLGDTLAETLNTFLHLPGTARDGLLARTLLGAAACLAALPAGLLLAFAAARKQNR</sequence>
<gene>
    <name evidence="2" type="ORF">H9724_03780</name>
</gene>
<organism evidence="2 3">
    <name type="scientific">Candidatus Gemmiger avistercoris</name>
    <dbReference type="NCBI Taxonomy" id="2838606"/>
    <lineage>
        <taxon>Bacteria</taxon>
        <taxon>Bacillati</taxon>
        <taxon>Bacillota</taxon>
        <taxon>Clostridia</taxon>
        <taxon>Eubacteriales</taxon>
        <taxon>Gemmiger</taxon>
    </lineage>
</organism>
<feature type="transmembrane region" description="Helical" evidence="1">
    <location>
        <begin position="296"/>
        <end position="322"/>
    </location>
</feature>
<keyword evidence="1" id="KW-0812">Transmembrane</keyword>
<dbReference type="AlphaFoldDB" id="A0A9D2FII5"/>
<keyword evidence="1" id="KW-0472">Membrane</keyword>
<name>A0A9D2FII5_9FIRM</name>
<keyword evidence="1" id="KW-1133">Transmembrane helix</keyword>
<protein>
    <submittedName>
        <fullName evidence="2">Uncharacterized protein</fullName>
    </submittedName>
</protein>
<feature type="transmembrane region" description="Helical" evidence="1">
    <location>
        <begin position="203"/>
        <end position="224"/>
    </location>
</feature>
<evidence type="ECO:0000313" key="3">
    <source>
        <dbReference type="Proteomes" id="UP000824105"/>
    </source>
</evidence>
<comment type="caution">
    <text evidence="2">The sequence shown here is derived from an EMBL/GenBank/DDBJ whole genome shotgun (WGS) entry which is preliminary data.</text>
</comment>
<evidence type="ECO:0000256" key="1">
    <source>
        <dbReference type="SAM" id="Phobius"/>
    </source>
</evidence>
<reference evidence="2" key="1">
    <citation type="journal article" date="2021" name="PeerJ">
        <title>Extensive microbial diversity within the chicken gut microbiome revealed by metagenomics and culture.</title>
        <authorList>
            <person name="Gilroy R."/>
            <person name="Ravi A."/>
            <person name="Getino M."/>
            <person name="Pursley I."/>
            <person name="Horton D.L."/>
            <person name="Alikhan N.F."/>
            <person name="Baker D."/>
            <person name="Gharbi K."/>
            <person name="Hall N."/>
            <person name="Watson M."/>
            <person name="Adriaenssens E.M."/>
            <person name="Foster-Nyarko E."/>
            <person name="Jarju S."/>
            <person name="Secka A."/>
            <person name="Antonio M."/>
            <person name="Oren A."/>
            <person name="Chaudhuri R.R."/>
            <person name="La Ragione R."/>
            <person name="Hildebrand F."/>
            <person name="Pallen M.J."/>
        </authorList>
    </citation>
    <scope>NUCLEOTIDE SEQUENCE</scope>
    <source>
        <strain evidence="2">CHK188-11489</strain>
    </source>
</reference>
<evidence type="ECO:0000313" key="2">
    <source>
        <dbReference type="EMBL" id="HIZ61873.1"/>
    </source>
</evidence>
<proteinExistence type="predicted"/>
<dbReference type="Proteomes" id="UP000824105">
    <property type="component" value="Unassembled WGS sequence"/>
</dbReference>
<accession>A0A9D2FII5</accession>
<feature type="transmembrane region" description="Helical" evidence="1">
    <location>
        <begin position="236"/>
        <end position="256"/>
    </location>
</feature>
<reference evidence="2" key="2">
    <citation type="submission" date="2021-04" db="EMBL/GenBank/DDBJ databases">
        <authorList>
            <person name="Gilroy R."/>
        </authorList>
    </citation>
    <scope>NUCLEOTIDE SEQUENCE</scope>
    <source>
        <strain evidence="2">CHK188-11489</strain>
    </source>
</reference>